<evidence type="ECO:0000256" key="2">
    <source>
        <dbReference type="ARBA" id="ARBA00022692"/>
    </source>
</evidence>
<keyword evidence="4 8" id="KW-0297">G-protein coupled receptor</keyword>
<evidence type="ECO:0000256" key="5">
    <source>
        <dbReference type="ARBA" id="ARBA00023136"/>
    </source>
</evidence>
<evidence type="ECO:0000256" key="7">
    <source>
        <dbReference type="ARBA" id="ARBA00023224"/>
    </source>
</evidence>
<dbReference type="PROSITE" id="PS00237">
    <property type="entry name" value="G_PROTEIN_RECEP_F1_1"/>
    <property type="match status" value="1"/>
</dbReference>
<comment type="subcellular location">
    <subcellularLocation>
        <location evidence="1">Membrane</location>
        <topology evidence="1">Multi-pass membrane protein</topology>
    </subcellularLocation>
</comment>
<dbReference type="CDD" id="cd00637">
    <property type="entry name" value="7tm_classA_rhodopsin-like"/>
    <property type="match status" value="1"/>
</dbReference>
<dbReference type="GO" id="GO:0004930">
    <property type="term" value="F:G protein-coupled receptor activity"/>
    <property type="evidence" value="ECO:0007669"/>
    <property type="project" value="UniProtKB-KW"/>
</dbReference>
<keyword evidence="3 9" id="KW-1133">Transmembrane helix</keyword>
<keyword evidence="5 9" id="KW-0472">Membrane</keyword>
<dbReference type="PRINTS" id="PR00237">
    <property type="entry name" value="GPCRRHODOPSN"/>
</dbReference>
<dbReference type="InterPro" id="IPR000276">
    <property type="entry name" value="GPCR_Rhodpsn"/>
</dbReference>
<evidence type="ECO:0000256" key="6">
    <source>
        <dbReference type="ARBA" id="ARBA00023170"/>
    </source>
</evidence>
<evidence type="ECO:0000313" key="12">
    <source>
        <dbReference type="RefSeq" id="XP_022097523.1"/>
    </source>
</evidence>
<feature type="domain" description="G-protein coupled receptors family 1 profile" evidence="10">
    <location>
        <begin position="47"/>
        <end position="284"/>
    </location>
</feature>
<protein>
    <submittedName>
        <fullName evidence="12">Melanocortin receptor 5-like</fullName>
    </submittedName>
</protein>
<feature type="transmembrane region" description="Helical" evidence="9">
    <location>
        <begin position="138"/>
        <end position="158"/>
    </location>
</feature>
<dbReference type="Proteomes" id="UP000694845">
    <property type="component" value="Unplaced"/>
</dbReference>
<evidence type="ECO:0000256" key="1">
    <source>
        <dbReference type="ARBA" id="ARBA00004141"/>
    </source>
</evidence>
<feature type="transmembrane region" description="Helical" evidence="9">
    <location>
        <begin position="38"/>
        <end position="56"/>
    </location>
</feature>
<comment type="similarity">
    <text evidence="8">Belongs to the G-protein coupled receptor 1 family.</text>
</comment>
<feature type="transmembrane region" description="Helical" evidence="9">
    <location>
        <begin position="99"/>
        <end position="117"/>
    </location>
</feature>
<evidence type="ECO:0000256" key="9">
    <source>
        <dbReference type="SAM" id="Phobius"/>
    </source>
</evidence>
<name>A0A8B7YW31_ACAPL</name>
<dbReference type="AlphaFoldDB" id="A0A8B7YW31"/>
<proteinExistence type="inferred from homology"/>
<dbReference type="OrthoDB" id="6145535at2759"/>
<accession>A0A8B7YW31</accession>
<keyword evidence="7 8" id="KW-0807">Transducer</keyword>
<dbReference type="Pfam" id="PF00001">
    <property type="entry name" value="7tm_1"/>
    <property type="match status" value="1"/>
</dbReference>
<sequence>MGNSTLDYEGWSQEEIQAQRDLYHYEKLDAAIWADVKMYAAPLGLLMNGIFLFVAIRVKSMHTTVNIYLGNLAAADSLVLTLGLALLVREDLNLSVMKATNFICLIASYCFITALAFERYFAVCKPLYFRATSSKARTVKVSVALWMIAAAGGTAWYFSPKFANATQTSANVNNLLLVVLYLTLLSINATLYTSIIKKLRRQQRLISSTARQRAGRVALMLLFNTAVFFSFNATSIAEGIYIVVINFSNMPKMQIIKALESWTDVHLAASILQLINSSINPLVYSWTNKSYRAAFVKAFPCFNLLSKCYRGSRDATRGKIWQIELHALSQRGYRIGGSQGN</sequence>
<feature type="transmembrane region" description="Helical" evidence="9">
    <location>
        <begin position="217"/>
        <end position="244"/>
    </location>
</feature>
<feature type="transmembrane region" description="Helical" evidence="9">
    <location>
        <begin position="68"/>
        <end position="87"/>
    </location>
</feature>
<reference evidence="12" key="1">
    <citation type="submission" date="2025-08" db="UniProtKB">
        <authorList>
            <consortium name="RefSeq"/>
        </authorList>
    </citation>
    <scope>IDENTIFICATION</scope>
</reference>
<evidence type="ECO:0000256" key="4">
    <source>
        <dbReference type="ARBA" id="ARBA00023040"/>
    </source>
</evidence>
<organism evidence="11 12">
    <name type="scientific">Acanthaster planci</name>
    <name type="common">Crown-of-thorns starfish</name>
    <dbReference type="NCBI Taxonomy" id="133434"/>
    <lineage>
        <taxon>Eukaryota</taxon>
        <taxon>Metazoa</taxon>
        <taxon>Echinodermata</taxon>
        <taxon>Eleutherozoa</taxon>
        <taxon>Asterozoa</taxon>
        <taxon>Asteroidea</taxon>
        <taxon>Valvatacea</taxon>
        <taxon>Valvatida</taxon>
        <taxon>Acanthasteridae</taxon>
        <taxon>Acanthaster</taxon>
    </lineage>
</organism>
<dbReference type="PROSITE" id="PS50262">
    <property type="entry name" value="G_PROTEIN_RECEP_F1_2"/>
    <property type="match status" value="1"/>
</dbReference>
<evidence type="ECO:0000256" key="8">
    <source>
        <dbReference type="RuleBase" id="RU000688"/>
    </source>
</evidence>
<dbReference type="SUPFAM" id="SSF81321">
    <property type="entry name" value="Family A G protein-coupled receptor-like"/>
    <property type="match status" value="1"/>
</dbReference>
<evidence type="ECO:0000259" key="10">
    <source>
        <dbReference type="PROSITE" id="PS50262"/>
    </source>
</evidence>
<keyword evidence="6 8" id="KW-0675">Receptor</keyword>
<dbReference type="GO" id="GO:0005886">
    <property type="term" value="C:plasma membrane"/>
    <property type="evidence" value="ECO:0007669"/>
    <property type="project" value="TreeGrafter"/>
</dbReference>
<dbReference type="PANTHER" id="PTHR24243">
    <property type="entry name" value="G-PROTEIN COUPLED RECEPTOR"/>
    <property type="match status" value="1"/>
</dbReference>
<dbReference type="GeneID" id="110982995"/>
<dbReference type="SMART" id="SM01381">
    <property type="entry name" value="7TM_GPCR_Srsx"/>
    <property type="match status" value="1"/>
</dbReference>
<evidence type="ECO:0000313" key="11">
    <source>
        <dbReference type="Proteomes" id="UP000694845"/>
    </source>
</evidence>
<evidence type="ECO:0000256" key="3">
    <source>
        <dbReference type="ARBA" id="ARBA00022989"/>
    </source>
</evidence>
<keyword evidence="11" id="KW-1185">Reference proteome</keyword>
<dbReference type="RefSeq" id="XP_022097523.1">
    <property type="nucleotide sequence ID" value="XM_022241831.1"/>
</dbReference>
<dbReference type="KEGG" id="aplc:110982995"/>
<dbReference type="InterPro" id="IPR017452">
    <property type="entry name" value="GPCR_Rhodpsn_7TM"/>
</dbReference>
<dbReference type="OMA" id="WANFTEY"/>
<feature type="transmembrane region" description="Helical" evidence="9">
    <location>
        <begin position="178"/>
        <end position="196"/>
    </location>
</feature>
<dbReference type="Gene3D" id="1.20.1070.10">
    <property type="entry name" value="Rhodopsin 7-helix transmembrane proteins"/>
    <property type="match status" value="1"/>
</dbReference>
<keyword evidence="2 8" id="KW-0812">Transmembrane</keyword>
<dbReference type="PANTHER" id="PTHR24243:SF208">
    <property type="entry name" value="PYROKININ-1 RECEPTOR"/>
    <property type="match status" value="1"/>
</dbReference>
<gene>
    <name evidence="12" type="primary">LOC110982995</name>
</gene>